<evidence type="ECO:0000256" key="1">
    <source>
        <dbReference type="SAM" id="MobiDB-lite"/>
    </source>
</evidence>
<sequence length="194" mass="19846">MTWYGSAQPQRPEDRTTKMPAYGPEQPGEYVPASGPPGAYAPGGTPRTDRPRVNGSRLWTGGAVAAVIAAGVAVVAFLIVRGLLNLPMLGVKPGGAVFQGTAIGYALAAAVAAILATGVMHLLLIGTPRPFFYFGWIGGLCTAIVTLAPLLTTQSWEAKGATAVANLVIGIAITALVSGTARTAIERPGQRPVA</sequence>
<feature type="transmembrane region" description="Helical" evidence="2">
    <location>
        <begin position="163"/>
        <end position="181"/>
    </location>
</feature>
<comment type="caution">
    <text evidence="3">The sequence shown here is derived from an EMBL/GenBank/DDBJ whole genome shotgun (WGS) entry which is preliminary data.</text>
</comment>
<evidence type="ECO:0000256" key="2">
    <source>
        <dbReference type="SAM" id="Phobius"/>
    </source>
</evidence>
<dbReference type="Pfam" id="PF19545">
    <property type="entry name" value="DUF6069"/>
    <property type="match status" value="1"/>
</dbReference>
<organism evidence="3 4">
    <name type="scientific">Actinocatenispora rupis</name>
    <dbReference type="NCBI Taxonomy" id="519421"/>
    <lineage>
        <taxon>Bacteria</taxon>
        <taxon>Bacillati</taxon>
        <taxon>Actinomycetota</taxon>
        <taxon>Actinomycetes</taxon>
        <taxon>Micromonosporales</taxon>
        <taxon>Micromonosporaceae</taxon>
        <taxon>Actinocatenispora</taxon>
    </lineage>
</organism>
<dbReference type="RefSeq" id="WP_203664945.1">
    <property type="nucleotide sequence ID" value="NZ_BAAAZM010000034.1"/>
</dbReference>
<dbReference type="Proteomes" id="UP000612808">
    <property type="component" value="Unassembled WGS sequence"/>
</dbReference>
<dbReference type="EMBL" id="BOMB01000055">
    <property type="protein sequence ID" value="GID16272.1"/>
    <property type="molecule type" value="Genomic_DNA"/>
</dbReference>
<evidence type="ECO:0000313" key="4">
    <source>
        <dbReference type="Proteomes" id="UP000612808"/>
    </source>
</evidence>
<reference evidence="3" key="1">
    <citation type="submission" date="2021-01" db="EMBL/GenBank/DDBJ databases">
        <title>Whole genome shotgun sequence of Actinocatenispora rupis NBRC 107355.</title>
        <authorList>
            <person name="Komaki H."/>
            <person name="Tamura T."/>
        </authorList>
    </citation>
    <scope>NUCLEOTIDE SEQUENCE</scope>
    <source>
        <strain evidence="3">NBRC 107355</strain>
    </source>
</reference>
<name>A0A8J3JH33_9ACTN</name>
<keyword evidence="4" id="KW-1185">Reference proteome</keyword>
<dbReference type="AlphaFoldDB" id="A0A8J3JH33"/>
<feature type="compositionally biased region" description="Low complexity" evidence="1">
    <location>
        <begin position="32"/>
        <end position="44"/>
    </location>
</feature>
<accession>A0A8J3JH33</accession>
<feature type="transmembrane region" description="Helical" evidence="2">
    <location>
        <begin position="131"/>
        <end position="151"/>
    </location>
</feature>
<dbReference type="InterPro" id="IPR045713">
    <property type="entry name" value="DUF6069"/>
</dbReference>
<evidence type="ECO:0000313" key="3">
    <source>
        <dbReference type="EMBL" id="GID16272.1"/>
    </source>
</evidence>
<feature type="transmembrane region" description="Helical" evidence="2">
    <location>
        <begin position="58"/>
        <end position="83"/>
    </location>
</feature>
<feature type="transmembrane region" description="Helical" evidence="2">
    <location>
        <begin position="103"/>
        <end position="124"/>
    </location>
</feature>
<keyword evidence="2" id="KW-0812">Transmembrane</keyword>
<feature type="region of interest" description="Disordered" evidence="1">
    <location>
        <begin position="1"/>
        <end position="51"/>
    </location>
</feature>
<protein>
    <submittedName>
        <fullName evidence="3">Uncharacterized protein</fullName>
    </submittedName>
</protein>
<proteinExistence type="predicted"/>
<keyword evidence="2" id="KW-0472">Membrane</keyword>
<keyword evidence="2" id="KW-1133">Transmembrane helix</keyword>
<gene>
    <name evidence="3" type="ORF">Aru02nite_71610</name>
</gene>